<dbReference type="FunFam" id="3.40.390.10:FF:000006">
    <property type="entry name" value="Thimet oligopeptidase 1"/>
    <property type="match status" value="1"/>
</dbReference>
<evidence type="ECO:0000256" key="3">
    <source>
        <dbReference type="ARBA" id="ARBA00022723"/>
    </source>
</evidence>
<dbReference type="GO" id="GO:0006518">
    <property type="term" value="P:peptide metabolic process"/>
    <property type="evidence" value="ECO:0007669"/>
    <property type="project" value="TreeGrafter"/>
</dbReference>
<dbReference type="EMBL" id="WJQU01000002">
    <property type="protein sequence ID" value="KAJ6642581.1"/>
    <property type="molecule type" value="Genomic_DNA"/>
</dbReference>
<evidence type="ECO:0000256" key="4">
    <source>
        <dbReference type="ARBA" id="ARBA00022801"/>
    </source>
</evidence>
<dbReference type="GO" id="GO:0046872">
    <property type="term" value="F:metal ion binding"/>
    <property type="evidence" value="ECO:0007669"/>
    <property type="project" value="UniProtKB-UniRule"/>
</dbReference>
<comment type="similarity">
    <text evidence="1 7">Belongs to the peptidase M3 family.</text>
</comment>
<dbReference type="GO" id="GO:0005758">
    <property type="term" value="C:mitochondrial intermembrane space"/>
    <property type="evidence" value="ECO:0007669"/>
    <property type="project" value="TreeGrafter"/>
</dbReference>
<dbReference type="CDD" id="cd06455">
    <property type="entry name" value="M3A_TOP"/>
    <property type="match status" value="1"/>
</dbReference>
<dbReference type="GO" id="GO:0006508">
    <property type="term" value="P:proteolysis"/>
    <property type="evidence" value="ECO:0007669"/>
    <property type="project" value="UniProtKB-KW"/>
</dbReference>
<keyword evidence="10" id="KW-1185">Reference proteome</keyword>
<dbReference type="InterPro" id="IPR001567">
    <property type="entry name" value="Pept_M3A_M3B_dom"/>
</dbReference>
<protein>
    <submittedName>
        <fullName evidence="9">Thimet oligopeptidase</fullName>
    </submittedName>
</protein>
<dbReference type="GO" id="GO:0004222">
    <property type="term" value="F:metalloendopeptidase activity"/>
    <property type="evidence" value="ECO:0007669"/>
    <property type="project" value="InterPro"/>
</dbReference>
<dbReference type="Gene3D" id="1.10.1370.10">
    <property type="entry name" value="Neurolysin, domain 3"/>
    <property type="match status" value="1"/>
</dbReference>
<keyword evidence="2 7" id="KW-0645">Protease</keyword>
<evidence type="ECO:0000313" key="9">
    <source>
        <dbReference type="EMBL" id="KAJ6642581.1"/>
    </source>
</evidence>
<evidence type="ECO:0000313" key="10">
    <source>
        <dbReference type="Proteomes" id="UP001151699"/>
    </source>
</evidence>
<accession>A0A9Q0N3U3</accession>
<name>A0A9Q0N3U3_9DIPT</name>
<proteinExistence type="inferred from homology"/>
<dbReference type="InterPro" id="IPR024077">
    <property type="entry name" value="Neurolysin/TOP_dom2"/>
</dbReference>
<organism evidence="9 10">
    <name type="scientific">Pseudolycoriella hygida</name>
    <dbReference type="NCBI Taxonomy" id="35572"/>
    <lineage>
        <taxon>Eukaryota</taxon>
        <taxon>Metazoa</taxon>
        <taxon>Ecdysozoa</taxon>
        <taxon>Arthropoda</taxon>
        <taxon>Hexapoda</taxon>
        <taxon>Insecta</taxon>
        <taxon>Pterygota</taxon>
        <taxon>Neoptera</taxon>
        <taxon>Endopterygota</taxon>
        <taxon>Diptera</taxon>
        <taxon>Nematocera</taxon>
        <taxon>Sciaroidea</taxon>
        <taxon>Sciaridae</taxon>
        <taxon>Pseudolycoriella</taxon>
    </lineage>
</organism>
<comment type="cofactor">
    <cofactor evidence="7">
        <name>Zn(2+)</name>
        <dbReference type="ChEBI" id="CHEBI:29105"/>
    </cofactor>
    <text evidence="7">Binds 1 zinc ion.</text>
</comment>
<dbReference type="InterPro" id="IPR024079">
    <property type="entry name" value="MetalloPept_cat_dom_sf"/>
</dbReference>
<gene>
    <name evidence="9" type="primary">Thop1</name>
    <name evidence="9" type="ORF">Bhyg_07533</name>
</gene>
<evidence type="ECO:0000256" key="2">
    <source>
        <dbReference type="ARBA" id="ARBA00022670"/>
    </source>
</evidence>
<dbReference type="InterPro" id="IPR024080">
    <property type="entry name" value="Neurolysin/TOP_N"/>
</dbReference>
<dbReference type="Proteomes" id="UP001151699">
    <property type="component" value="Chromosome B"/>
</dbReference>
<dbReference type="SUPFAM" id="SSF55486">
    <property type="entry name" value="Metalloproteases ('zincins'), catalytic domain"/>
    <property type="match status" value="1"/>
</dbReference>
<reference evidence="9" key="1">
    <citation type="submission" date="2022-07" db="EMBL/GenBank/DDBJ databases">
        <authorList>
            <person name="Trinca V."/>
            <person name="Uliana J.V.C."/>
            <person name="Torres T.T."/>
            <person name="Ward R.J."/>
            <person name="Monesi N."/>
        </authorList>
    </citation>
    <scope>NUCLEOTIDE SEQUENCE</scope>
    <source>
        <strain evidence="9">HSMRA1968</strain>
        <tissue evidence="9">Whole embryos</tissue>
    </source>
</reference>
<keyword evidence="6 7" id="KW-0482">Metalloprotease</keyword>
<evidence type="ECO:0000256" key="5">
    <source>
        <dbReference type="ARBA" id="ARBA00022833"/>
    </source>
</evidence>
<feature type="non-terminal residue" evidence="9">
    <location>
        <position position="710"/>
    </location>
</feature>
<evidence type="ECO:0000256" key="7">
    <source>
        <dbReference type="RuleBase" id="RU003435"/>
    </source>
</evidence>
<evidence type="ECO:0000256" key="6">
    <source>
        <dbReference type="ARBA" id="ARBA00023049"/>
    </source>
</evidence>
<evidence type="ECO:0000256" key="1">
    <source>
        <dbReference type="ARBA" id="ARBA00006040"/>
    </source>
</evidence>
<dbReference type="PANTHER" id="PTHR11804:SF84">
    <property type="entry name" value="SACCHAROLYSIN"/>
    <property type="match status" value="1"/>
</dbReference>
<dbReference type="OrthoDB" id="7771714at2759"/>
<dbReference type="Gene3D" id="1.20.1050.40">
    <property type="entry name" value="Endopeptidase. Chain P, domain 1"/>
    <property type="match status" value="1"/>
</dbReference>
<dbReference type="PANTHER" id="PTHR11804">
    <property type="entry name" value="PROTEASE M3 THIMET OLIGOPEPTIDASE-RELATED"/>
    <property type="match status" value="1"/>
</dbReference>
<feature type="domain" description="Peptidase M3A/M3B catalytic" evidence="8">
    <location>
        <begin position="237"/>
        <end position="683"/>
    </location>
</feature>
<dbReference type="Gene3D" id="3.40.390.10">
    <property type="entry name" value="Collagenase (Catalytic Domain)"/>
    <property type="match status" value="1"/>
</dbReference>
<keyword evidence="5 7" id="KW-0862">Zinc</keyword>
<dbReference type="Pfam" id="PF01432">
    <property type="entry name" value="Peptidase_M3"/>
    <property type="match status" value="1"/>
</dbReference>
<dbReference type="InterPro" id="IPR045090">
    <property type="entry name" value="Pept_M3A_M3B"/>
</dbReference>
<keyword evidence="3 7" id="KW-0479">Metal-binding</keyword>
<comment type="caution">
    <text evidence="9">The sequence shown here is derived from an EMBL/GenBank/DDBJ whole genome shotgun (WGS) entry which is preliminary data.</text>
</comment>
<evidence type="ECO:0000259" key="8">
    <source>
        <dbReference type="Pfam" id="PF01432"/>
    </source>
</evidence>
<keyword evidence="4 7" id="KW-0378">Hydrolase</keyword>
<sequence length="710" mass="81795">SVTLLHNQPTMSNPNDKLPEGMRHNWSFKSWTEKDIQNGLTEVLRTIRTLYDRAGTADMEDLSFETLIQPLLQVQRLTFGNYWWYGTLGSPIAFPTLVSTSKEVRDAASEAAKEIDKLTLEMFSREDVFQRLVEYKKTCDLDPEYMRFVDRMIATGKRNGLELEVEKQSKFRSLMNEINTLVSQFQQNLKEDKTIVLLNVNEMLGLSDEFIKGLEVDQQSGQKKLTMSYPCYLPVVRKCRIPETRRKMVLAFNNRGGRKNEEIMQKVIEMRHECANLLGYDTWAAYRQEILMAKDPETVSSFLKDLVSKMQPLWEAERKVLLKLKEKECKKYGYEFNGELDMWDLSYYCNIVEEREYSIDNEVLQEYFPLGTVIKGLLEVYSHILGLEFTRLVDPPTWHEDVFVYKVNDKESGELMGYVYMDLFPRPGKYSHFANKPMQSGALNENGIKEKTVTCMVCNFTPPSADKPSLLTPREVQTFFHEFGHAMHAICSKAKVQMFWGTHVERDFVEAPSQMLENWVREKEALALMSGHFQTGEKIPDTLVDKIKKAENANAGYQILRQIVLATFDQRIHQNGSLNPREVYSQTMHEILGLVPSPDTFFPGGFDHVMHSYDAGYYSYLWSEVFSADMYEMVFRKAGPLDANAGMRYRKTILEKGGSVDGLDMLREFLGREPNQEAFLKNTQVSQLGVSPSAISVTSDSQQVAKCHQH</sequence>
<dbReference type="AlphaFoldDB" id="A0A9Q0N3U3"/>